<accession>A0A0P1FHN0</accession>
<reference evidence="1 2" key="1">
    <citation type="submission" date="2015-09" db="EMBL/GenBank/DDBJ databases">
        <authorList>
            <consortium name="Swine Surveillance"/>
        </authorList>
    </citation>
    <scope>NUCLEOTIDE SEQUENCE [LARGE SCALE GENOMIC DNA]</scope>
    <source>
        <strain evidence="1 2">CECT 5294</strain>
    </source>
</reference>
<dbReference type="RefSeq" id="WP_058124238.1">
    <property type="nucleotide sequence ID" value="NZ_CYRX01000032.1"/>
</dbReference>
<name>A0A0P1FHN0_9RHOB</name>
<gene>
    <name evidence="1" type="ORF">THS5294_02862</name>
</gene>
<dbReference type="AlphaFoldDB" id="A0A0P1FHN0"/>
<sequence length="186" mass="20121">MSRDLTVAFATALADQSLRPVIFFEGEFATGWVRIWSGLGEVSWNGQSWAGAGSLLGLGSLDETGEVVAGGTAVSLSGVPLDLVQMAIDEARQGLPGRIWLGLLEEDGSIIADPVQAFSGRLDVPEIKDDADTCTITISYESRLIDLTVARTWRYTHESQQVLFPGDLGFEFVTAIQDREITWGRG</sequence>
<evidence type="ECO:0000313" key="2">
    <source>
        <dbReference type="Proteomes" id="UP000051298"/>
    </source>
</evidence>
<proteinExistence type="predicted"/>
<dbReference type="EMBL" id="CYRX01000032">
    <property type="protein sequence ID" value="CUH61551.1"/>
    <property type="molecule type" value="Genomic_DNA"/>
</dbReference>
<evidence type="ECO:0000313" key="1">
    <source>
        <dbReference type="EMBL" id="CUH61551.1"/>
    </source>
</evidence>
<organism evidence="1 2">
    <name type="scientific">Thalassobacter stenotrophicus</name>
    <dbReference type="NCBI Taxonomy" id="266809"/>
    <lineage>
        <taxon>Bacteria</taxon>
        <taxon>Pseudomonadati</taxon>
        <taxon>Pseudomonadota</taxon>
        <taxon>Alphaproteobacteria</taxon>
        <taxon>Rhodobacterales</taxon>
        <taxon>Roseobacteraceae</taxon>
        <taxon>Thalassobacter</taxon>
    </lineage>
</organism>
<protein>
    <submittedName>
        <fullName evidence="1">Uncharacterized protein</fullName>
    </submittedName>
</protein>
<dbReference type="Proteomes" id="UP000051298">
    <property type="component" value="Unassembled WGS sequence"/>
</dbReference>